<evidence type="ECO:0000256" key="5">
    <source>
        <dbReference type="PIRSR" id="PIRSR604254-1"/>
    </source>
</evidence>
<dbReference type="GO" id="GO:0016020">
    <property type="term" value="C:membrane"/>
    <property type="evidence" value="ECO:0007669"/>
    <property type="project" value="UniProtKB-SubCell"/>
</dbReference>
<keyword evidence="2 6" id="KW-0812">Transmembrane</keyword>
<evidence type="ECO:0000256" key="2">
    <source>
        <dbReference type="ARBA" id="ARBA00022692"/>
    </source>
</evidence>
<proteinExistence type="predicted"/>
<evidence type="ECO:0000256" key="1">
    <source>
        <dbReference type="ARBA" id="ARBA00004141"/>
    </source>
</evidence>
<accession>A0A5C6RH27</accession>
<keyword evidence="5" id="KW-0862">Zinc</keyword>
<gene>
    <name evidence="7" type="ORF">FRY97_20290</name>
</gene>
<dbReference type="PANTHER" id="PTHR20855:SF3">
    <property type="entry name" value="LD03007P"/>
    <property type="match status" value="1"/>
</dbReference>
<organism evidence="7 8">
    <name type="scientific">Phaeodactylibacter luteus</name>
    <dbReference type="NCBI Taxonomy" id="1564516"/>
    <lineage>
        <taxon>Bacteria</taxon>
        <taxon>Pseudomonadati</taxon>
        <taxon>Bacteroidota</taxon>
        <taxon>Saprospiria</taxon>
        <taxon>Saprospirales</taxon>
        <taxon>Haliscomenobacteraceae</taxon>
        <taxon>Phaeodactylibacter</taxon>
    </lineage>
</organism>
<keyword evidence="3 6" id="KW-1133">Transmembrane helix</keyword>
<dbReference type="EMBL" id="VOOR01000073">
    <property type="protein sequence ID" value="TXB60613.1"/>
    <property type="molecule type" value="Genomic_DNA"/>
</dbReference>
<keyword evidence="8" id="KW-1185">Reference proteome</keyword>
<dbReference type="InterPro" id="IPR004254">
    <property type="entry name" value="AdipoR/HlyIII-related"/>
</dbReference>
<feature type="binding site" evidence="5">
    <location>
        <position position="181"/>
    </location>
    <ligand>
        <name>Zn(2+)</name>
        <dbReference type="ChEBI" id="CHEBI:29105"/>
    </ligand>
</feature>
<feature type="transmembrane region" description="Helical" evidence="6">
    <location>
        <begin position="153"/>
        <end position="174"/>
    </location>
</feature>
<dbReference type="OrthoDB" id="9813689at2"/>
<evidence type="ECO:0000256" key="6">
    <source>
        <dbReference type="SAM" id="Phobius"/>
    </source>
</evidence>
<evidence type="ECO:0000256" key="3">
    <source>
        <dbReference type="ARBA" id="ARBA00022989"/>
    </source>
</evidence>
<keyword evidence="5" id="KW-0479">Metal-binding</keyword>
<feature type="transmembrane region" description="Helical" evidence="6">
    <location>
        <begin position="186"/>
        <end position="204"/>
    </location>
</feature>
<feature type="transmembrane region" description="Helical" evidence="6">
    <location>
        <begin position="76"/>
        <end position="96"/>
    </location>
</feature>
<reference evidence="7 8" key="1">
    <citation type="submission" date="2019-08" db="EMBL/GenBank/DDBJ databases">
        <title>Genome of Phaeodactylibacter luteus.</title>
        <authorList>
            <person name="Bowman J.P."/>
        </authorList>
    </citation>
    <scope>NUCLEOTIDE SEQUENCE [LARGE SCALE GENOMIC DNA]</scope>
    <source>
        <strain evidence="7 8">KCTC 42180</strain>
    </source>
</reference>
<feature type="binding site" evidence="5">
    <location>
        <position position="62"/>
    </location>
    <ligand>
        <name>Zn(2+)</name>
        <dbReference type="ChEBI" id="CHEBI:29105"/>
    </ligand>
</feature>
<dbReference type="Proteomes" id="UP000321580">
    <property type="component" value="Unassembled WGS sequence"/>
</dbReference>
<feature type="transmembrane region" description="Helical" evidence="6">
    <location>
        <begin position="12"/>
        <end position="32"/>
    </location>
</feature>
<sequence>MLVTTTAAEERANTLTHALGLLLALAGLPYLLQLPATGTSYAGLLIFGCSMALVYATSTAYHAVQRPEWKYRLRKLDHISIYLLIAGTHTPLLLRYLPGSPYLPLIWGMAAAGLLYKLFFFGRWEWLSVAFYLVMGWAGALTLPSMLPQMPAAATLGILLGGLSYTIGVLFYAWKKLPYHHAIWHLFVIGGTLGHYLGITAIYTS</sequence>
<dbReference type="PANTHER" id="PTHR20855">
    <property type="entry name" value="ADIPOR/PROGESTIN RECEPTOR-RELATED"/>
    <property type="match status" value="1"/>
</dbReference>
<comment type="subcellular location">
    <subcellularLocation>
        <location evidence="1">Membrane</location>
        <topology evidence="1">Multi-pass membrane protein</topology>
    </subcellularLocation>
</comment>
<dbReference type="Pfam" id="PF03006">
    <property type="entry name" value="HlyIII"/>
    <property type="match status" value="1"/>
</dbReference>
<protein>
    <submittedName>
        <fullName evidence="7">Hemolysin III family protein</fullName>
    </submittedName>
</protein>
<evidence type="ECO:0000313" key="8">
    <source>
        <dbReference type="Proteomes" id="UP000321580"/>
    </source>
</evidence>
<name>A0A5C6RH27_9BACT</name>
<keyword evidence="4 6" id="KW-0472">Membrane</keyword>
<dbReference type="AlphaFoldDB" id="A0A5C6RH27"/>
<feature type="transmembrane region" description="Helical" evidence="6">
    <location>
        <begin position="102"/>
        <end position="119"/>
    </location>
</feature>
<feature type="binding site" evidence="5">
    <location>
        <position position="185"/>
    </location>
    <ligand>
        <name>Zn(2+)</name>
        <dbReference type="ChEBI" id="CHEBI:29105"/>
    </ligand>
</feature>
<dbReference type="GO" id="GO:0046872">
    <property type="term" value="F:metal ion binding"/>
    <property type="evidence" value="ECO:0007669"/>
    <property type="project" value="UniProtKB-KW"/>
</dbReference>
<feature type="transmembrane region" description="Helical" evidence="6">
    <location>
        <begin position="126"/>
        <end position="147"/>
    </location>
</feature>
<comment type="caution">
    <text evidence="7">The sequence shown here is derived from an EMBL/GenBank/DDBJ whole genome shotgun (WGS) entry which is preliminary data.</text>
</comment>
<evidence type="ECO:0000313" key="7">
    <source>
        <dbReference type="EMBL" id="TXB60613.1"/>
    </source>
</evidence>
<feature type="transmembrane region" description="Helical" evidence="6">
    <location>
        <begin position="44"/>
        <end position="64"/>
    </location>
</feature>
<evidence type="ECO:0000256" key="4">
    <source>
        <dbReference type="ARBA" id="ARBA00023136"/>
    </source>
</evidence>